<evidence type="ECO:0008006" key="3">
    <source>
        <dbReference type="Google" id="ProtNLM"/>
    </source>
</evidence>
<keyword evidence="2" id="KW-1185">Reference proteome</keyword>
<reference evidence="1 2" key="1">
    <citation type="submission" date="2023-12" db="EMBL/GenBank/DDBJ databases">
        <title>Description of Novel Strain Fulvimarina sp. 2208YS6-2-32 isolated from Uroteuthis (Photololigo) edulis.</title>
        <authorList>
            <person name="Park J.-S."/>
        </authorList>
    </citation>
    <scope>NUCLEOTIDE SEQUENCE [LARGE SCALE GENOMIC DNA]</scope>
    <source>
        <strain evidence="1 2">2208YS6-2-32</strain>
    </source>
</reference>
<proteinExistence type="predicted"/>
<dbReference type="EMBL" id="JAXLPB010000002">
    <property type="protein sequence ID" value="MDY8108963.1"/>
    <property type="molecule type" value="Genomic_DNA"/>
</dbReference>
<accession>A0ABU5I1U7</accession>
<evidence type="ECO:0000313" key="1">
    <source>
        <dbReference type="EMBL" id="MDY8108963.1"/>
    </source>
</evidence>
<comment type="caution">
    <text evidence="1">The sequence shown here is derived from an EMBL/GenBank/DDBJ whole genome shotgun (WGS) entry which is preliminary data.</text>
</comment>
<gene>
    <name evidence="1" type="ORF">U0C82_07370</name>
</gene>
<dbReference type="RefSeq" id="WP_322186426.1">
    <property type="nucleotide sequence ID" value="NZ_JAXLPB010000002.1"/>
</dbReference>
<dbReference type="Proteomes" id="UP001294412">
    <property type="component" value="Unassembled WGS sequence"/>
</dbReference>
<evidence type="ECO:0000313" key="2">
    <source>
        <dbReference type="Proteomes" id="UP001294412"/>
    </source>
</evidence>
<protein>
    <recommendedName>
        <fullName evidence="3">HNH endonuclease</fullName>
    </recommendedName>
</protein>
<organism evidence="1 2">
    <name type="scientific">Fulvimarina uroteuthidis</name>
    <dbReference type="NCBI Taxonomy" id="3098149"/>
    <lineage>
        <taxon>Bacteria</taxon>
        <taxon>Pseudomonadati</taxon>
        <taxon>Pseudomonadota</taxon>
        <taxon>Alphaproteobacteria</taxon>
        <taxon>Hyphomicrobiales</taxon>
        <taxon>Aurantimonadaceae</taxon>
        <taxon>Fulvimarina</taxon>
    </lineage>
</organism>
<name>A0ABU5I1U7_9HYPH</name>
<sequence length="115" mass="13337">MRRPHAQTICHLGDGRWYDLETSFWRNGNGRKLRTNLPAPDVLPAEFATRFTRVSLACAHLDHHFPNNEAANLAALCQLCHMIHDGPHHLARWRITYLMRRTIGDLLSGRYRQLV</sequence>